<dbReference type="InterPro" id="IPR002110">
    <property type="entry name" value="Ankyrin_rpt"/>
</dbReference>
<evidence type="ECO:0000313" key="4">
    <source>
        <dbReference type="EMBL" id="CAL1129379.1"/>
    </source>
</evidence>
<reference evidence="3" key="1">
    <citation type="submission" date="2022-10" db="EMBL/GenBank/DDBJ databases">
        <authorList>
            <person name="Chen Y."/>
            <person name="Dougan E. K."/>
            <person name="Chan C."/>
            <person name="Rhodes N."/>
            <person name="Thang M."/>
        </authorList>
    </citation>
    <scope>NUCLEOTIDE SEQUENCE</scope>
</reference>
<dbReference type="PROSITE" id="PS50088">
    <property type="entry name" value="ANK_REPEAT"/>
    <property type="match status" value="1"/>
</dbReference>
<evidence type="ECO:0000313" key="5">
    <source>
        <dbReference type="EMBL" id="CAL4763316.1"/>
    </source>
</evidence>
<comment type="caution">
    <text evidence="3">The sequence shown here is derived from an EMBL/GenBank/DDBJ whole genome shotgun (WGS) entry which is preliminary data.</text>
</comment>
<dbReference type="AlphaFoldDB" id="A0A9P1BME5"/>
<evidence type="ECO:0000313" key="3">
    <source>
        <dbReference type="EMBL" id="CAI3976004.1"/>
    </source>
</evidence>
<dbReference type="Gene3D" id="1.25.40.20">
    <property type="entry name" value="Ankyrin repeat-containing domain"/>
    <property type="match status" value="1"/>
</dbReference>
<keyword evidence="1" id="KW-0040">ANK repeat</keyword>
<gene>
    <name evidence="3" type="ORF">C1SCF055_LOCUS4264</name>
</gene>
<evidence type="ECO:0000256" key="1">
    <source>
        <dbReference type="PROSITE-ProRule" id="PRU00023"/>
    </source>
</evidence>
<organism evidence="3">
    <name type="scientific">Cladocopium goreaui</name>
    <dbReference type="NCBI Taxonomy" id="2562237"/>
    <lineage>
        <taxon>Eukaryota</taxon>
        <taxon>Sar</taxon>
        <taxon>Alveolata</taxon>
        <taxon>Dinophyceae</taxon>
        <taxon>Suessiales</taxon>
        <taxon>Symbiodiniaceae</taxon>
        <taxon>Cladocopium</taxon>
    </lineage>
</organism>
<evidence type="ECO:0000256" key="2">
    <source>
        <dbReference type="SAM" id="MobiDB-lite"/>
    </source>
</evidence>
<sequence>MLLSLGAPVKPELDLDAEEPPVWDDMLFGDVVDVTFPEVKSQPSLKPDLIDFVDDMPCWNSSPAAKESKRTLRAKRRQARLEAFLRKHDFTEIDSPGVAGLWPIHAAALLGDAKLLRVLMVRGADPDQKTSEGLTPLDYAREKDVEGSHDEVPTGDPPIGMPGEDGDHAPVQGDGDEKAAAQLLEDARGTLRSSVFYGCVAAVVQRFLPHVKTAPGQKLRNSSIFDRYPQDAQHLEFLPGYKGTPRCLKEYVQESKPPTKNFN</sequence>
<feature type="compositionally biased region" description="Basic and acidic residues" evidence="2">
    <location>
        <begin position="139"/>
        <end position="152"/>
    </location>
</feature>
<name>A0A9P1BME5_9DINO</name>
<dbReference type="EMBL" id="CAMXCT020000236">
    <property type="protein sequence ID" value="CAL1129379.1"/>
    <property type="molecule type" value="Genomic_DNA"/>
</dbReference>
<feature type="non-terminal residue" evidence="3">
    <location>
        <position position="263"/>
    </location>
</feature>
<dbReference type="InterPro" id="IPR036770">
    <property type="entry name" value="Ankyrin_rpt-contain_sf"/>
</dbReference>
<accession>A0A9P1BME5</accession>
<dbReference type="EMBL" id="CAMXCT010000236">
    <property type="protein sequence ID" value="CAI3976004.1"/>
    <property type="molecule type" value="Genomic_DNA"/>
</dbReference>
<protein>
    <submittedName>
        <fullName evidence="5">Pyrimidine-specific ribonucleoside hydrolase RihB</fullName>
    </submittedName>
</protein>
<dbReference type="Proteomes" id="UP001152797">
    <property type="component" value="Unassembled WGS sequence"/>
</dbReference>
<dbReference type="OrthoDB" id="1601181at2759"/>
<feature type="repeat" description="ANK" evidence="1">
    <location>
        <begin position="99"/>
        <end position="131"/>
    </location>
</feature>
<reference evidence="4" key="2">
    <citation type="submission" date="2024-04" db="EMBL/GenBank/DDBJ databases">
        <authorList>
            <person name="Chen Y."/>
            <person name="Shah S."/>
            <person name="Dougan E. K."/>
            <person name="Thang M."/>
            <person name="Chan C."/>
        </authorList>
    </citation>
    <scope>NUCLEOTIDE SEQUENCE [LARGE SCALE GENOMIC DNA]</scope>
</reference>
<evidence type="ECO:0000313" key="6">
    <source>
        <dbReference type="Proteomes" id="UP001152797"/>
    </source>
</evidence>
<dbReference type="PROSITE" id="PS50297">
    <property type="entry name" value="ANK_REP_REGION"/>
    <property type="match status" value="1"/>
</dbReference>
<dbReference type="EMBL" id="CAMXCT030000236">
    <property type="protein sequence ID" value="CAL4763316.1"/>
    <property type="molecule type" value="Genomic_DNA"/>
</dbReference>
<dbReference type="GO" id="GO:0016787">
    <property type="term" value="F:hydrolase activity"/>
    <property type="evidence" value="ECO:0007669"/>
    <property type="project" value="UniProtKB-KW"/>
</dbReference>
<dbReference type="SUPFAM" id="SSF48403">
    <property type="entry name" value="Ankyrin repeat"/>
    <property type="match status" value="1"/>
</dbReference>
<keyword evidence="5" id="KW-0378">Hydrolase</keyword>
<proteinExistence type="predicted"/>
<dbReference type="Pfam" id="PF00023">
    <property type="entry name" value="Ank"/>
    <property type="match status" value="1"/>
</dbReference>
<keyword evidence="6" id="KW-1185">Reference proteome</keyword>
<feature type="region of interest" description="Disordered" evidence="2">
    <location>
        <begin position="127"/>
        <end position="166"/>
    </location>
</feature>